<evidence type="ECO:0000313" key="2">
    <source>
        <dbReference type="Proteomes" id="UP000018211"/>
    </source>
</evidence>
<protein>
    <recommendedName>
        <fullName evidence="3">Transposase</fullName>
    </recommendedName>
</protein>
<dbReference type="AlphaFoldDB" id="A0AAV2VR85"/>
<evidence type="ECO:0008006" key="3">
    <source>
        <dbReference type="Google" id="ProtNLM"/>
    </source>
</evidence>
<name>A0AAV2VR85_9VIBR</name>
<dbReference type="Proteomes" id="UP000018211">
    <property type="component" value="Unassembled WGS sequence"/>
</dbReference>
<dbReference type="EMBL" id="CAOF01000117">
    <property type="protein sequence ID" value="CCO47194.1"/>
    <property type="molecule type" value="Genomic_DNA"/>
</dbReference>
<evidence type="ECO:0000313" key="1">
    <source>
        <dbReference type="EMBL" id="CCO47194.1"/>
    </source>
</evidence>
<proteinExistence type="predicted"/>
<gene>
    <name evidence="1" type="ORF">VIBNISOn1_270020</name>
</gene>
<organism evidence="1 2">
    <name type="scientific">Vibrio nigripulchritudo SOn1</name>
    <dbReference type="NCBI Taxonomy" id="1238450"/>
    <lineage>
        <taxon>Bacteria</taxon>
        <taxon>Pseudomonadati</taxon>
        <taxon>Pseudomonadota</taxon>
        <taxon>Gammaproteobacteria</taxon>
        <taxon>Vibrionales</taxon>
        <taxon>Vibrionaceae</taxon>
        <taxon>Vibrio</taxon>
    </lineage>
</organism>
<accession>A0AAV2VR85</accession>
<comment type="caution">
    <text evidence="1">The sequence shown here is derived from an EMBL/GenBank/DDBJ whole genome shotgun (WGS) entry which is preliminary data.</text>
</comment>
<sequence>MITLLEFIKSLTFYSKWRTIRDVKFDDDKALSTNMYVSMLPAHVIGQLIEMI</sequence>
<reference evidence="1 2" key="1">
    <citation type="journal article" date="2013" name="ISME J.">
        <title>Comparative genomics of pathogenic lineages of Vibrio nigripulchritudo identifies virulence-associated traits.</title>
        <authorList>
            <person name="Goudenege D."/>
            <person name="Labreuche Y."/>
            <person name="Krin E."/>
            <person name="Ansquer D."/>
            <person name="Mangenot S."/>
            <person name="Calteau A."/>
            <person name="Medigue C."/>
            <person name="Mazel D."/>
            <person name="Polz M.F."/>
            <person name="Le Roux F."/>
        </authorList>
    </citation>
    <scope>NUCLEOTIDE SEQUENCE [LARGE SCALE GENOMIC DNA]</scope>
    <source>
        <strain evidence="1 2">SOn1</strain>
    </source>
</reference>